<proteinExistence type="predicted"/>
<dbReference type="AlphaFoldDB" id="A0A4C1YM88"/>
<evidence type="ECO:0000313" key="1">
    <source>
        <dbReference type="EMBL" id="GBP75455.1"/>
    </source>
</evidence>
<dbReference type="EMBL" id="BGZK01001249">
    <property type="protein sequence ID" value="GBP75455.1"/>
    <property type="molecule type" value="Genomic_DNA"/>
</dbReference>
<keyword evidence="2" id="KW-1185">Reference proteome</keyword>
<dbReference type="Proteomes" id="UP000299102">
    <property type="component" value="Unassembled WGS sequence"/>
</dbReference>
<accession>A0A4C1YM88</accession>
<gene>
    <name evidence="1" type="ORF">EVAR_53267_1</name>
</gene>
<sequence>MKHIYAHAMPHTVCTDTPSIHTERAHAQTHEPHNQGTTHWHEHAHAPPHMNTTDTLRHTAKHRGMSTSTHVHEQPAAAPYCIPVALASPLKVNKRRGIYIAAVKICAANDDVIPTARRPPPAARGRS</sequence>
<comment type="caution">
    <text evidence="1">The sequence shown here is derived from an EMBL/GenBank/DDBJ whole genome shotgun (WGS) entry which is preliminary data.</text>
</comment>
<protein>
    <submittedName>
        <fullName evidence="1">Uncharacterized protein</fullName>
    </submittedName>
</protein>
<reference evidence="1 2" key="1">
    <citation type="journal article" date="2019" name="Commun. Biol.">
        <title>The bagworm genome reveals a unique fibroin gene that provides high tensile strength.</title>
        <authorList>
            <person name="Kono N."/>
            <person name="Nakamura H."/>
            <person name="Ohtoshi R."/>
            <person name="Tomita M."/>
            <person name="Numata K."/>
            <person name="Arakawa K."/>
        </authorList>
    </citation>
    <scope>NUCLEOTIDE SEQUENCE [LARGE SCALE GENOMIC DNA]</scope>
</reference>
<name>A0A4C1YM88_EUMVA</name>
<organism evidence="1 2">
    <name type="scientific">Eumeta variegata</name>
    <name type="common">Bagworm moth</name>
    <name type="synonym">Eumeta japonica</name>
    <dbReference type="NCBI Taxonomy" id="151549"/>
    <lineage>
        <taxon>Eukaryota</taxon>
        <taxon>Metazoa</taxon>
        <taxon>Ecdysozoa</taxon>
        <taxon>Arthropoda</taxon>
        <taxon>Hexapoda</taxon>
        <taxon>Insecta</taxon>
        <taxon>Pterygota</taxon>
        <taxon>Neoptera</taxon>
        <taxon>Endopterygota</taxon>
        <taxon>Lepidoptera</taxon>
        <taxon>Glossata</taxon>
        <taxon>Ditrysia</taxon>
        <taxon>Tineoidea</taxon>
        <taxon>Psychidae</taxon>
        <taxon>Oiketicinae</taxon>
        <taxon>Eumeta</taxon>
    </lineage>
</organism>
<evidence type="ECO:0000313" key="2">
    <source>
        <dbReference type="Proteomes" id="UP000299102"/>
    </source>
</evidence>